<feature type="region of interest" description="Disordered" evidence="1">
    <location>
        <begin position="130"/>
        <end position="153"/>
    </location>
</feature>
<feature type="compositionally biased region" description="Basic and acidic residues" evidence="1">
    <location>
        <begin position="137"/>
        <end position="153"/>
    </location>
</feature>
<evidence type="ECO:0000313" key="2">
    <source>
        <dbReference type="EMBL" id="KAL2070035.1"/>
    </source>
</evidence>
<evidence type="ECO:0000256" key="1">
    <source>
        <dbReference type="SAM" id="MobiDB-lite"/>
    </source>
</evidence>
<name>A0ABR4CJ92_9HELO</name>
<gene>
    <name evidence="2" type="ORF">VTL71DRAFT_14715</name>
</gene>
<sequence>MFTQNSHHRHNTNPLRDIKPLSCIIKTSNSQNQLTTPPKMLESRRLERRLSCSATQYVRKRSERCYVESNASEFKPQRKYVANDGNTSSRTGDDWMEMGREAEDNTYGHEEVCVKEVRFQLKREDAGLGQDGYTQGHRWDGGRDDGRSQEVFC</sequence>
<reference evidence="2 3" key="1">
    <citation type="journal article" date="2024" name="Commun. Biol.">
        <title>Comparative genomic analysis of thermophilic fungi reveals convergent evolutionary adaptations and gene losses.</title>
        <authorList>
            <person name="Steindorff A.S."/>
            <person name="Aguilar-Pontes M.V."/>
            <person name="Robinson A.J."/>
            <person name="Andreopoulos B."/>
            <person name="LaButti K."/>
            <person name="Kuo A."/>
            <person name="Mondo S."/>
            <person name="Riley R."/>
            <person name="Otillar R."/>
            <person name="Haridas S."/>
            <person name="Lipzen A."/>
            <person name="Grimwood J."/>
            <person name="Schmutz J."/>
            <person name="Clum A."/>
            <person name="Reid I.D."/>
            <person name="Moisan M.C."/>
            <person name="Butler G."/>
            <person name="Nguyen T.T.M."/>
            <person name="Dewar K."/>
            <person name="Conant G."/>
            <person name="Drula E."/>
            <person name="Henrissat B."/>
            <person name="Hansel C."/>
            <person name="Singer S."/>
            <person name="Hutchinson M.I."/>
            <person name="de Vries R.P."/>
            <person name="Natvig D.O."/>
            <person name="Powell A.J."/>
            <person name="Tsang A."/>
            <person name="Grigoriev I.V."/>
        </authorList>
    </citation>
    <scope>NUCLEOTIDE SEQUENCE [LARGE SCALE GENOMIC DNA]</scope>
    <source>
        <strain evidence="2 3">CBS 494.80</strain>
    </source>
</reference>
<proteinExistence type="predicted"/>
<organism evidence="2 3">
    <name type="scientific">Oculimacula yallundae</name>
    <dbReference type="NCBI Taxonomy" id="86028"/>
    <lineage>
        <taxon>Eukaryota</taxon>
        <taxon>Fungi</taxon>
        <taxon>Dikarya</taxon>
        <taxon>Ascomycota</taxon>
        <taxon>Pezizomycotina</taxon>
        <taxon>Leotiomycetes</taxon>
        <taxon>Helotiales</taxon>
        <taxon>Ploettnerulaceae</taxon>
        <taxon>Oculimacula</taxon>
    </lineage>
</organism>
<dbReference type="EMBL" id="JAZHXI010000007">
    <property type="protein sequence ID" value="KAL2070035.1"/>
    <property type="molecule type" value="Genomic_DNA"/>
</dbReference>
<accession>A0ABR4CJ92</accession>
<keyword evidence="3" id="KW-1185">Reference proteome</keyword>
<comment type="caution">
    <text evidence="2">The sequence shown here is derived from an EMBL/GenBank/DDBJ whole genome shotgun (WGS) entry which is preliminary data.</text>
</comment>
<protein>
    <submittedName>
        <fullName evidence="2">Uncharacterized protein</fullName>
    </submittedName>
</protein>
<dbReference type="Proteomes" id="UP001595075">
    <property type="component" value="Unassembled WGS sequence"/>
</dbReference>
<evidence type="ECO:0000313" key="3">
    <source>
        <dbReference type="Proteomes" id="UP001595075"/>
    </source>
</evidence>